<comment type="caution">
    <text evidence="2">The sequence shown here is derived from an EMBL/GenBank/DDBJ whole genome shotgun (WGS) entry which is preliminary data.</text>
</comment>
<gene>
    <name evidence="2" type="ORF">FHX73_114723</name>
</gene>
<keyword evidence="3" id="KW-1185">Reference proteome</keyword>
<name>A0A561UNA2_9ACTN</name>
<dbReference type="OrthoDB" id="3296416at2"/>
<evidence type="ECO:0000313" key="3">
    <source>
        <dbReference type="Proteomes" id="UP000317940"/>
    </source>
</evidence>
<proteinExistence type="predicted"/>
<sequence length="74" mass="8269">MSEMRKADLYQVDPTDLTWRTSSYSKDGKDCVEVAELPGGAVALRDSKNPRLTPLRFTAGEWTAFVEGVRDGEF</sequence>
<evidence type="ECO:0000313" key="2">
    <source>
        <dbReference type="EMBL" id="TWG00843.1"/>
    </source>
</evidence>
<dbReference type="EMBL" id="VIWT01000001">
    <property type="protein sequence ID" value="TWG00843.1"/>
    <property type="molecule type" value="Genomic_DNA"/>
</dbReference>
<accession>A0A561UNA2</accession>
<dbReference type="RefSeq" id="WP_145906882.1">
    <property type="nucleotide sequence ID" value="NZ_BAAAMZ010000003.1"/>
</dbReference>
<organism evidence="2 3">
    <name type="scientific">Kitasatospora viridis</name>
    <dbReference type="NCBI Taxonomy" id="281105"/>
    <lineage>
        <taxon>Bacteria</taxon>
        <taxon>Bacillati</taxon>
        <taxon>Actinomycetota</taxon>
        <taxon>Actinomycetes</taxon>
        <taxon>Kitasatosporales</taxon>
        <taxon>Streptomycetaceae</taxon>
        <taxon>Kitasatospora</taxon>
    </lineage>
</organism>
<dbReference type="AlphaFoldDB" id="A0A561UNA2"/>
<dbReference type="Proteomes" id="UP000317940">
    <property type="component" value="Unassembled WGS sequence"/>
</dbReference>
<dbReference type="Pfam" id="PF04149">
    <property type="entry name" value="DUF397"/>
    <property type="match status" value="1"/>
</dbReference>
<dbReference type="InterPro" id="IPR007278">
    <property type="entry name" value="DUF397"/>
</dbReference>
<evidence type="ECO:0000259" key="1">
    <source>
        <dbReference type="Pfam" id="PF04149"/>
    </source>
</evidence>
<feature type="domain" description="DUF397" evidence="1">
    <location>
        <begin position="17"/>
        <end position="70"/>
    </location>
</feature>
<reference evidence="2 3" key="1">
    <citation type="submission" date="2019-06" db="EMBL/GenBank/DDBJ databases">
        <title>Sequencing the genomes of 1000 actinobacteria strains.</title>
        <authorList>
            <person name="Klenk H.-P."/>
        </authorList>
    </citation>
    <scope>NUCLEOTIDE SEQUENCE [LARGE SCALE GENOMIC DNA]</scope>
    <source>
        <strain evidence="2 3">DSM 44826</strain>
    </source>
</reference>
<protein>
    <submittedName>
        <fullName evidence="2">Uncharacterized protein DUF397</fullName>
    </submittedName>
</protein>